<proteinExistence type="predicted"/>
<dbReference type="Proteomes" id="UP000781932">
    <property type="component" value="Unassembled WGS sequence"/>
</dbReference>
<accession>A0A9P6LIF0</accession>
<feature type="compositionally biased region" description="Polar residues" evidence="1">
    <location>
        <begin position="235"/>
        <end position="249"/>
    </location>
</feature>
<keyword evidence="3" id="KW-1185">Reference proteome</keyword>
<reference evidence="2" key="2">
    <citation type="submission" date="2020-11" db="EMBL/GenBank/DDBJ databases">
        <title>Whole genome sequencing of Colletotrichum sp.</title>
        <authorList>
            <person name="Li H."/>
        </authorList>
    </citation>
    <scope>NUCLEOTIDE SEQUENCE</scope>
    <source>
        <strain evidence="2">CkLH20</strain>
    </source>
</reference>
<reference evidence="2" key="1">
    <citation type="submission" date="2020-03" db="EMBL/GenBank/DDBJ databases">
        <authorList>
            <person name="He L."/>
        </authorList>
    </citation>
    <scope>NUCLEOTIDE SEQUENCE</scope>
    <source>
        <strain evidence="2">CkLH20</strain>
    </source>
</reference>
<evidence type="ECO:0000313" key="2">
    <source>
        <dbReference type="EMBL" id="KAF9873542.1"/>
    </source>
</evidence>
<feature type="compositionally biased region" description="Acidic residues" evidence="1">
    <location>
        <begin position="275"/>
        <end position="291"/>
    </location>
</feature>
<dbReference type="EMBL" id="JAATWM020000031">
    <property type="protein sequence ID" value="KAF9873542.1"/>
    <property type="molecule type" value="Genomic_DNA"/>
</dbReference>
<name>A0A9P6LIF0_9PEZI</name>
<dbReference type="RefSeq" id="XP_038743003.1">
    <property type="nucleotide sequence ID" value="XM_038891716.1"/>
</dbReference>
<evidence type="ECO:0000313" key="3">
    <source>
        <dbReference type="Proteomes" id="UP000781932"/>
    </source>
</evidence>
<feature type="region of interest" description="Disordered" evidence="1">
    <location>
        <begin position="221"/>
        <end position="308"/>
    </location>
</feature>
<dbReference type="OrthoDB" id="4849338at2759"/>
<gene>
    <name evidence="2" type="ORF">CkaCkLH20_09001</name>
</gene>
<dbReference type="GeneID" id="62164790"/>
<sequence>MSRLSTPDADDDTLVEDRLAFLALTSEIDLYCHECPKSRDFLDDNDQELLDRCYKAHLMPTAPSFWWNNDNASLARITLLGNAYPLLRNDKHLQKSKKRLQPSKKWRQCERQRKKVLKAWREDALRLFPELTDGLDQELRQKLSDEADDMIDNDMIDNDMIDDDMVDVDIINNNAIDKITDFDTDEETDEEEEEEEAYVFAMNTRSKKRKLEDVDEMMSKKVKKLTISPPGSPVARSSFNSSQPASTPTRDWERAKPELITPPRSGYNTPIIVISDDEDSDAGDDEDEEDPIPMGRRRRRPVGKPIETLNPSAAYHTSLSISHTHTIAVASIQPAIHASVTAFGERSEKTKRDGSKRQVKKLRKKVKRLSVTVNGLIEETRASSRRLRKLAMIRKVAISRVQKGRPLCPPRGVTDFENWPRADDEALPLPRRTDPDDEFRRKTLALRDAFREGRGLAVWTKYVALRQEIVTLRKLSAGKSSVQEMATTMYAQYLQLMGKWGSALGKELDAVEEGFSMDDLDDFEGEVREEDFEGFDLETCVQPERKRTQQMKPATRNRWEAMPGLIDYVFKTKGATQEHAAWIMTHRPRINELLTHLWKKRSEDKARVKRISLKLKRMSEGPSKREIAGKTISKGLFRPLLDGDGDASVSATRTAAPAYAREPAFDLAAELKTLLKLRLLVKRRWTALEVNAKNDLRRRLREEKRKKEPHRDVINPGPDYQMYKQFHDAISYRYDELVLVGKGKVPPMTPSRRLGAAEKRVLVEERNGRLDHEGFRAASLEEFLGREDYERCVQELRRGGAADYRKAFGSRFDSTEEMKGRPGENFQGKLTDARRAVGKFVKRPKPLQE</sequence>
<organism evidence="2 3">
    <name type="scientific">Colletotrichum karsti</name>
    <dbReference type="NCBI Taxonomy" id="1095194"/>
    <lineage>
        <taxon>Eukaryota</taxon>
        <taxon>Fungi</taxon>
        <taxon>Dikarya</taxon>
        <taxon>Ascomycota</taxon>
        <taxon>Pezizomycotina</taxon>
        <taxon>Sordariomycetes</taxon>
        <taxon>Hypocreomycetidae</taxon>
        <taxon>Glomerellales</taxon>
        <taxon>Glomerellaceae</taxon>
        <taxon>Colletotrichum</taxon>
        <taxon>Colletotrichum boninense species complex</taxon>
    </lineage>
</organism>
<evidence type="ECO:0000256" key="1">
    <source>
        <dbReference type="SAM" id="MobiDB-lite"/>
    </source>
</evidence>
<protein>
    <submittedName>
        <fullName evidence="2">Uncharacterized protein</fullName>
    </submittedName>
</protein>
<dbReference type="AlphaFoldDB" id="A0A9P6LIF0"/>
<comment type="caution">
    <text evidence="2">The sequence shown here is derived from an EMBL/GenBank/DDBJ whole genome shotgun (WGS) entry which is preliminary data.</text>
</comment>